<dbReference type="EMBL" id="JBBMFA010000033">
    <property type="protein sequence ID" value="MEQ2519032.1"/>
    <property type="molecule type" value="Genomic_DNA"/>
</dbReference>
<protein>
    <recommendedName>
        <fullName evidence="4">YiaAB two helix domain-containing protein</fullName>
    </recommendedName>
</protein>
<keyword evidence="3" id="KW-1185">Reference proteome</keyword>
<comment type="caution">
    <text evidence="2">The sequence shown here is derived from an EMBL/GenBank/DDBJ whole genome shotgun (WGS) entry which is preliminary data.</text>
</comment>
<reference evidence="2 3" key="1">
    <citation type="submission" date="2024-03" db="EMBL/GenBank/DDBJ databases">
        <title>Human intestinal bacterial collection.</title>
        <authorList>
            <person name="Pauvert C."/>
            <person name="Hitch T.C.A."/>
            <person name="Clavel T."/>
        </authorList>
    </citation>
    <scope>NUCLEOTIDE SEQUENCE [LARGE SCALE GENOMIC DNA]</scope>
    <source>
        <strain evidence="2 3">CLA-JM-H11</strain>
    </source>
</reference>
<dbReference type="RefSeq" id="WP_349214246.1">
    <property type="nucleotide sequence ID" value="NZ_JBBMFA010000033.1"/>
</dbReference>
<proteinExistence type="predicted"/>
<name>A0ABV1GBH9_9FIRM</name>
<dbReference type="Proteomes" id="UP001477672">
    <property type="component" value="Unassembled WGS sequence"/>
</dbReference>
<sequence>MKRFAGIFAAWLVFFLVGTFLFGSFFLAPGHFYRLPLLLALFAAVFTCVLAELYDKLDALEKRIQALESNHPNE</sequence>
<gene>
    <name evidence="2" type="ORF">WMO24_01055</name>
</gene>
<evidence type="ECO:0000256" key="1">
    <source>
        <dbReference type="SAM" id="Phobius"/>
    </source>
</evidence>
<keyword evidence="1" id="KW-0812">Transmembrane</keyword>
<evidence type="ECO:0000313" key="3">
    <source>
        <dbReference type="Proteomes" id="UP001477672"/>
    </source>
</evidence>
<evidence type="ECO:0000313" key="2">
    <source>
        <dbReference type="EMBL" id="MEQ2519032.1"/>
    </source>
</evidence>
<keyword evidence="1" id="KW-0472">Membrane</keyword>
<evidence type="ECO:0008006" key="4">
    <source>
        <dbReference type="Google" id="ProtNLM"/>
    </source>
</evidence>
<keyword evidence="1" id="KW-1133">Transmembrane helix</keyword>
<organism evidence="2 3">
    <name type="scientific">Ruthenibacterium intestinale</name>
    <dbReference type="NCBI Taxonomy" id="3133163"/>
    <lineage>
        <taxon>Bacteria</taxon>
        <taxon>Bacillati</taxon>
        <taxon>Bacillota</taxon>
        <taxon>Clostridia</taxon>
        <taxon>Eubacteriales</taxon>
        <taxon>Oscillospiraceae</taxon>
        <taxon>Ruthenibacterium</taxon>
    </lineage>
</organism>
<feature type="transmembrane region" description="Helical" evidence="1">
    <location>
        <begin position="33"/>
        <end position="54"/>
    </location>
</feature>
<feature type="transmembrane region" description="Helical" evidence="1">
    <location>
        <begin position="7"/>
        <end position="27"/>
    </location>
</feature>
<accession>A0ABV1GBH9</accession>